<protein>
    <submittedName>
        <fullName evidence="5">GntR family transcriptional regulator</fullName>
    </submittedName>
</protein>
<keyword evidence="1" id="KW-0805">Transcription regulation</keyword>
<evidence type="ECO:0000259" key="4">
    <source>
        <dbReference type="PROSITE" id="PS50949"/>
    </source>
</evidence>
<comment type="caution">
    <text evidence="5">The sequence shown here is derived from an EMBL/GenBank/DDBJ whole genome shotgun (WGS) entry which is preliminary data.</text>
</comment>
<keyword evidence="3" id="KW-0804">Transcription</keyword>
<dbReference type="PANTHER" id="PTHR38445">
    <property type="entry name" value="HTH-TYPE TRANSCRIPTIONAL REPRESSOR YTRA"/>
    <property type="match status" value="1"/>
</dbReference>
<dbReference type="Pfam" id="PF00392">
    <property type="entry name" value="GntR"/>
    <property type="match status" value="1"/>
</dbReference>
<keyword evidence="2" id="KW-0238">DNA-binding</keyword>
<dbReference type="GO" id="GO:0003700">
    <property type="term" value="F:DNA-binding transcription factor activity"/>
    <property type="evidence" value="ECO:0007669"/>
    <property type="project" value="InterPro"/>
</dbReference>
<proteinExistence type="predicted"/>
<evidence type="ECO:0000256" key="3">
    <source>
        <dbReference type="ARBA" id="ARBA00023163"/>
    </source>
</evidence>
<dbReference type="InterPro" id="IPR036390">
    <property type="entry name" value="WH_DNA-bd_sf"/>
</dbReference>
<keyword evidence="6" id="KW-1185">Reference proteome</keyword>
<dbReference type="GO" id="GO:0003677">
    <property type="term" value="F:DNA binding"/>
    <property type="evidence" value="ECO:0007669"/>
    <property type="project" value="UniProtKB-KW"/>
</dbReference>
<organism evidence="5 6">
    <name type="scientific">Lawsonibacter hominis</name>
    <dbReference type="NCBI Taxonomy" id="2763053"/>
    <lineage>
        <taxon>Bacteria</taxon>
        <taxon>Bacillati</taxon>
        <taxon>Bacillota</taxon>
        <taxon>Clostridia</taxon>
        <taxon>Eubacteriales</taxon>
        <taxon>Oscillospiraceae</taxon>
        <taxon>Lawsonibacter</taxon>
    </lineage>
</organism>
<dbReference type="PROSITE" id="PS50949">
    <property type="entry name" value="HTH_GNTR"/>
    <property type="match status" value="1"/>
</dbReference>
<dbReference type="PRINTS" id="PR00035">
    <property type="entry name" value="HTHGNTR"/>
</dbReference>
<gene>
    <name evidence="5" type="ORF">H8S57_06730</name>
</gene>
<evidence type="ECO:0000313" key="6">
    <source>
        <dbReference type="Proteomes" id="UP000661435"/>
    </source>
</evidence>
<dbReference type="CDD" id="cd07377">
    <property type="entry name" value="WHTH_GntR"/>
    <property type="match status" value="1"/>
</dbReference>
<accession>A0A8J6JEQ6</accession>
<dbReference type="SMART" id="SM00345">
    <property type="entry name" value="HTH_GNTR"/>
    <property type="match status" value="1"/>
</dbReference>
<reference evidence="5" key="1">
    <citation type="submission" date="2020-08" db="EMBL/GenBank/DDBJ databases">
        <title>Genome public.</title>
        <authorList>
            <person name="Liu C."/>
            <person name="Sun Q."/>
        </authorList>
    </citation>
    <scope>NUCLEOTIDE SEQUENCE</scope>
    <source>
        <strain evidence="5">NSJ-51</strain>
    </source>
</reference>
<evidence type="ECO:0000256" key="1">
    <source>
        <dbReference type="ARBA" id="ARBA00023015"/>
    </source>
</evidence>
<dbReference type="SUPFAM" id="SSF46785">
    <property type="entry name" value="Winged helix' DNA-binding domain"/>
    <property type="match status" value="1"/>
</dbReference>
<dbReference type="InterPro" id="IPR036388">
    <property type="entry name" value="WH-like_DNA-bd_sf"/>
</dbReference>
<sequence>MISFECFPLEEGIPIYLQIIRHVKRGIVAGIVRDGDELPSRRVLSARLGVNPNTVQKAYRLLEEEGVITSHAGAKSAVSLDAGAAGRIRAQLLEQEGLHTVRSLRQMGVGREEALALIGRLWEEKEADE</sequence>
<dbReference type="Proteomes" id="UP000661435">
    <property type="component" value="Unassembled WGS sequence"/>
</dbReference>
<evidence type="ECO:0000313" key="5">
    <source>
        <dbReference type="EMBL" id="MBC5733420.1"/>
    </source>
</evidence>
<feature type="domain" description="HTH gntR-type" evidence="4">
    <location>
        <begin position="13"/>
        <end position="81"/>
    </location>
</feature>
<dbReference type="AlphaFoldDB" id="A0A8J6JEQ6"/>
<dbReference type="Gene3D" id="1.10.10.10">
    <property type="entry name" value="Winged helix-like DNA-binding domain superfamily/Winged helix DNA-binding domain"/>
    <property type="match status" value="1"/>
</dbReference>
<dbReference type="EMBL" id="JACOPP010000006">
    <property type="protein sequence ID" value="MBC5733420.1"/>
    <property type="molecule type" value="Genomic_DNA"/>
</dbReference>
<dbReference type="InterPro" id="IPR000524">
    <property type="entry name" value="Tscrpt_reg_HTH_GntR"/>
</dbReference>
<evidence type="ECO:0000256" key="2">
    <source>
        <dbReference type="ARBA" id="ARBA00023125"/>
    </source>
</evidence>
<name>A0A8J6JEQ6_9FIRM</name>
<dbReference type="RefSeq" id="WP_186907315.1">
    <property type="nucleotide sequence ID" value="NZ_JACOPP010000006.1"/>
</dbReference>
<dbReference type="PANTHER" id="PTHR38445:SF9">
    <property type="entry name" value="HTH-TYPE TRANSCRIPTIONAL REPRESSOR YTRA"/>
    <property type="match status" value="1"/>
</dbReference>